<dbReference type="InterPro" id="IPR036388">
    <property type="entry name" value="WH-like_DNA-bd_sf"/>
</dbReference>
<dbReference type="Proteomes" id="UP000826793">
    <property type="component" value="Unassembled WGS sequence"/>
</dbReference>
<dbReference type="Gene3D" id="1.10.10.10">
    <property type="entry name" value="Winged helix-like DNA-binding domain superfamily/Winged helix DNA-binding domain"/>
    <property type="match status" value="1"/>
</dbReference>
<evidence type="ECO:0000313" key="3">
    <source>
        <dbReference type="EMBL" id="HJB97281.1"/>
    </source>
</evidence>
<protein>
    <submittedName>
        <fullName evidence="3">Sigma-70 family RNA polymerase sigma factor</fullName>
    </submittedName>
</protein>
<name>A0A9D2MUE9_9FIRM</name>
<dbReference type="GO" id="GO:0003677">
    <property type="term" value="F:DNA binding"/>
    <property type="evidence" value="ECO:0007669"/>
    <property type="project" value="InterPro"/>
</dbReference>
<feature type="domain" description="RNA polymerase sigma factor 70 region 4 type 2" evidence="2">
    <location>
        <begin position="42"/>
        <end position="87"/>
    </location>
</feature>
<dbReference type="GO" id="GO:0006352">
    <property type="term" value="P:DNA-templated transcription initiation"/>
    <property type="evidence" value="ECO:0007669"/>
    <property type="project" value="InterPro"/>
</dbReference>
<dbReference type="InterPro" id="IPR013324">
    <property type="entry name" value="RNA_pol_sigma_r3/r4-like"/>
</dbReference>
<accession>A0A9D2MUE9</accession>
<dbReference type="InterPro" id="IPR014284">
    <property type="entry name" value="RNA_pol_sigma-70_dom"/>
</dbReference>
<dbReference type="NCBIfam" id="TIGR02937">
    <property type="entry name" value="sigma70-ECF"/>
    <property type="match status" value="1"/>
</dbReference>
<dbReference type="SUPFAM" id="SSF88659">
    <property type="entry name" value="Sigma3 and sigma4 domains of RNA polymerase sigma factors"/>
    <property type="match status" value="1"/>
</dbReference>
<comment type="caution">
    <text evidence="3">The sequence shown here is derived from an EMBL/GenBank/DDBJ whole genome shotgun (WGS) entry which is preliminary data.</text>
</comment>
<dbReference type="GO" id="GO:0016987">
    <property type="term" value="F:sigma factor activity"/>
    <property type="evidence" value="ECO:0007669"/>
    <property type="project" value="InterPro"/>
</dbReference>
<reference evidence="3" key="2">
    <citation type="submission" date="2021-04" db="EMBL/GenBank/DDBJ databases">
        <authorList>
            <person name="Gilroy R."/>
        </authorList>
    </citation>
    <scope>NUCLEOTIDE SEQUENCE</scope>
    <source>
        <strain evidence="3">CHK185-1770</strain>
    </source>
</reference>
<feature type="region of interest" description="Disordered" evidence="1">
    <location>
        <begin position="1"/>
        <end position="30"/>
    </location>
</feature>
<feature type="compositionally biased region" description="Polar residues" evidence="1">
    <location>
        <begin position="13"/>
        <end position="26"/>
    </location>
</feature>
<dbReference type="Pfam" id="PF08281">
    <property type="entry name" value="Sigma70_r4_2"/>
    <property type="match status" value="1"/>
</dbReference>
<dbReference type="InterPro" id="IPR013249">
    <property type="entry name" value="RNA_pol_sigma70_r4_t2"/>
</dbReference>
<gene>
    <name evidence="3" type="ORF">H9710_01745</name>
</gene>
<evidence type="ECO:0000313" key="4">
    <source>
        <dbReference type="Proteomes" id="UP000826793"/>
    </source>
</evidence>
<organism evidence="3 4">
    <name type="scientific">Candidatus Acutalibacter pullicola</name>
    <dbReference type="NCBI Taxonomy" id="2838417"/>
    <lineage>
        <taxon>Bacteria</taxon>
        <taxon>Bacillati</taxon>
        <taxon>Bacillota</taxon>
        <taxon>Clostridia</taxon>
        <taxon>Eubacteriales</taxon>
        <taxon>Acutalibacteraceae</taxon>
        <taxon>Acutalibacter</taxon>
    </lineage>
</organism>
<reference evidence="3" key="1">
    <citation type="journal article" date="2021" name="PeerJ">
        <title>Extensive microbial diversity within the chicken gut microbiome revealed by metagenomics and culture.</title>
        <authorList>
            <person name="Gilroy R."/>
            <person name="Ravi A."/>
            <person name="Getino M."/>
            <person name="Pursley I."/>
            <person name="Horton D.L."/>
            <person name="Alikhan N.F."/>
            <person name="Baker D."/>
            <person name="Gharbi K."/>
            <person name="Hall N."/>
            <person name="Watson M."/>
            <person name="Adriaenssens E.M."/>
            <person name="Foster-Nyarko E."/>
            <person name="Jarju S."/>
            <person name="Secka A."/>
            <person name="Antonio M."/>
            <person name="Oren A."/>
            <person name="Chaudhuri R.R."/>
            <person name="La Ragione R."/>
            <person name="Hildebrand F."/>
            <person name="Pallen M.J."/>
        </authorList>
    </citation>
    <scope>NUCLEOTIDE SEQUENCE</scope>
    <source>
        <strain evidence="3">CHK185-1770</strain>
    </source>
</reference>
<sequence length="100" mass="11245">MAKDHLSWEVFSQEKSWAPPSSSSNQKQREAALRLLHTAMGRELTSRQRQCVELCVLRGMTQQQAGRLLGVNKATVCRHLQKSKRRLAQAALYAALGKGR</sequence>
<evidence type="ECO:0000259" key="2">
    <source>
        <dbReference type="Pfam" id="PF08281"/>
    </source>
</evidence>
<evidence type="ECO:0000256" key="1">
    <source>
        <dbReference type="SAM" id="MobiDB-lite"/>
    </source>
</evidence>
<dbReference type="EMBL" id="DWXG01000012">
    <property type="protein sequence ID" value="HJB97281.1"/>
    <property type="molecule type" value="Genomic_DNA"/>
</dbReference>
<dbReference type="AlphaFoldDB" id="A0A9D2MUE9"/>
<proteinExistence type="predicted"/>